<comment type="similarity">
    <text evidence="2">Belongs to the ComB family.</text>
</comment>
<accession>A0A0S7C2H3</accession>
<dbReference type="InterPro" id="IPR005238">
    <property type="entry name" value="ComB-like"/>
</dbReference>
<evidence type="ECO:0000256" key="1">
    <source>
        <dbReference type="ARBA" id="ARBA00001946"/>
    </source>
</evidence>
<dbReference type="AlphaFoldDB" id="A0A0S7C2H3"/>
<dbReference type="EMBL" id="DF968182">
    <property type="protein sequence ID" value="GAP42927.1"/>
    <property type="molecule type" value="Genomic_DNA"/>
</dbReference>
<dbReference type="STRING" id="1678841.TBC1_111068"/>
<evidence type="ECO:0000256" key="2">
    <source>
        <dbReference type="ARBA" id="ARBA00009997"/>
    </source>
</evidence>
<proteinExistence type="inferred from homology"/>
<reference evidence="8" key="1">
    <citation type="journal article" date="2015" name="Genome Announc.">
        <title>Draft Genome Sequence of Bacteroidales Strain TBC1, a Novel Isolate from a Methanogenic Wastewater Treatment System.</title>
        <authorList>
            <person name="Tourlousse D.M."/>
            <person name="Matsuura N."/>
            <person name="Sun L."/>
            <person name="Toyonaga M."/>
            <person name="Kuroda K."/>
            <person name="Ohashi A."/>
            <person name="Cruz R."/>
            <person name="Yamaguchi T."/>
            <person name="Sekiguchi Y."/>
        </authorList>
    </citation>
    <scope>NUCLEOTIDE SEQUENCE [LARGE SCALE GENOMIC DNA]</scope>
    <source>
        <strain evidence="8">TBC1</strain>
    </source>
</reference>
<dbReference type="GO" id="GO:0050545">
    <property type="term" value="F:sulfopyruvate decarboxylase activity"/>
    <property type="evidence" value="ECO:0007669"/>
    <property type="project" value="TreeGrafter"/>
</dbReference>
<evidence type="ECO:0000256" key="6">
    <source>
        <dbReference type="ARBA" id="ARBA00022842"/>
    </source>
</evidence>
<dbReference type="GO" id="GO:0000287">
    <property type="term" value="F:magnesium ion binding"/>
    <property type="evidence" value="ECO:0007669"/>
    <property type="project" value="InterPro"/>
</dbReference>
<dbReference type="Pfam" id="PF04029">
    <property type="entry name" value="2-ph_phosp"/>
    <property type="match status" value="1"/>
</dbReference>
<comment type="cofactor">
    <cofactor evidence="1">
        <name>Mg(2+)</name>
        <dbReference type="ChEBI" id="CHEBI:18420"/>
    </cofactor>
</comment>
<protein>
    <recommendedName>
        <fullName evidence="4">Probable 2-phosphosulfolactate phosphatase</fullName>
        <ecNumber evidence="3">3.1.3.71</ecNumber>
    </recommendedName>
</protein>
<sequence length="253" mass="27105">MRVFFIQSPATMVRNLEVSLSPALYPHRNMSGKHITVVIDILRFTTSLIAAFENGVSAVIPVASLSEAENLSKQGYPVAAERDGLQLPFADFGNSAADFNTDAVRGKTLVYSTTNGTGAMTMAAGNGPVAAAAFANLPAISDWLYTRNENVVILCSGWKNLFSAEDALCAGALTGMLLNLGTWTLNGDEAGLAINLWNLHKDNLKEALTSTSHYRRLIGLGVDPLPDYTVRTGISDVIPVYTGGIIKNINERN</sequence>
<dbReference type="PANTHER" id="PTHR37311:SF1">
    <property type="entry name" value="2-PHOSPHOSULFOLACTATE PHOSPHATASE-RELATED"/>
    <property type="match status" value="1"/>
</dbReference>
<gene>
    <name evidence="8" type="ORF">TBC1_111068</name>
</gene>
<evidence type="ECO:0000256" key="3">
    <source>
        <dbReference type="ARBA" id="ARBA00012953"/>
    </source>
</evidence>
<keyword evidence="6" id="KW-0460">Magnesium</keyword>
<keyword evidence="5 8" id="KW-0378">Hydrolase</keyword>
<dbReference type="SUPFAM" id="SSF142823">
    <property type="entry name" value="ComB-like"/>
    <property type="match status" value="1"/>
</dbReference>
<dbReference type="InterPro" id="IPR036702">
    <property type="entry name" value="ComB-like_sf"/>
</dbReference>
<comment type="catalytic activity">
    <reaction evidence="7">
        <text>(2R)-O-phospho-3-sulfolactate + H2O = (2R)-3-sulfolactate + phosphate</text>
        <dbReference type="Rhea" id="RHEA:23416"/>
        <dbReference type="ChEBI" id="CHEBI:15377"/>
        <dbReference type="ChEBI" id="CHEBI:15597"/>
        <dbReference type="ChEBI" id="CHEBI:43474"/>
        <dbReference type="ChEBI" id="CHEBI:58738"/>
        <dbReference type="EC" id="3.1.3.71"/>
    </reaction>
</comment>
<dbReference type="OrthoDB" id="4913at2"/>
<evidence type="ECO:0000256" key="5">
    <source>
        <dbReference type="ARBA" id="ARBA00022801"/>
    </source>
</evidence>
<keyword evidence="9" id="KW-1185">Reference proteome</keyword>
<evidence type="ECO:0000256" key="4">
    <source>
        <dbReference type="ARBA" id="ARBA00021948"/>
    </source>
</evidence>
<name>A0A0S7C2H3_9BACT</name>
<evidence type="ECO:0000256" key="7">
    <source>
        <dbReference type="ARBA" id="ARBA00033711"/>
    </source>
</evidence>
<organism evidence="8">
    <name type="scientific">Lentimicrobium saccharophilum</name>
    <dbReference type="NCBI Taxonomy" id="1678841"/>
    <lineage>
        <taxon>Bacteria</taxon>
        <taxon>Pseudomonadati</taxon>
        <taxon>Bacteroidota</taxon>
        <taxon>Bacteroidia</taxon>
        <taxon>Bacteroidales</taxon>
        <taxon>Lentimicrobiaceae</taxon>
        <taxon>Lentimicrobium</taxon>
    </lineage>
</organism>
<dbReference type="EC" id="3.1.3.71" evidence="3"/>
<dbReference type="RefSeq" id="WP_062039526.1">
    <property type="nucleotide sequence ID" value="NZ_DF968182.1"/>
</dbReference>
<evidence type="ECO:0000313" key="9">
    <source>
        <dbReference type="Proteomes" id="UP000053091"/>
    </source>
</evidence>
<dbReference type="Proteomes" id="UP000053091">
    <property type="component" value="Unassembled WGS sequence"/>
</dbReference>
<dbReference type="PANTHER" id="PTHR37311">
    <property type="entry name" value="2-PHOSPHOSULFOLACTATE PHOSPHATASE-RELATED"/>
    <property type="match status" value="1"/>
</dbReference>
<dbReference type="GO" id="GO:0050532">
    <property type="term" value="F:2-phosphosulfolactate phosphatase activity"/>
    <property type="evidence" value="ECO:0007669"/>
    <property type="project" value="UniProtKB-EC"/>
</dbReference>
<dbReference type="Gene3D" id="3.90.1560.10">
    <property type="entry name" value="ComB-like"/>
    <property type="match status" value="1"/>
</dbReference>
<evidence type="ECO:0000313" key="8">
    <source>
        <dbReference type="EMBL" id="GAP42927.1"/>
    </source>
</evidence>